<dbReference type="RefSeq" id="WP_377927258.1">
    <property type="nucleotide sequence ID" value="NZ_JBHUEM010000005.1"/>
</dbReference>
<accession>A0ABW4LLQ2</accession>
<gene>
    <name evidence="1" type="ORF">ACFSCX_05995</name>
</gene>
<protein>
    <recommendedName>
        <fullName evidence="3">C2H2-type domain-containing protein</fullName>
    </recommendedName>
</protein>
<organism evidence="1 2">
    <name type="scientific">Bacillus salitolerans</name>
    <dbReference type="NCBI Taxonomy" id="1437434"/>
    <lineage>
        <taxon>Bacteria</taxon>
        <taxon>Bacillati</taxon>
        <taxon>Bacillota</taxon>
        <taxon>Bacilli</taxon>
        <taxon>Bacillales</taxon>
        <taxon>Bacillaceae</taxon>
        <taxon>Bacillus</taxon>
    </lineage>
</organism>
<sequence length="78" mass="9060">MPKSITTWFCDKCNKGYQNEQDAVNCENTHFIVDSIESVRYSEGKRCTSRIAVNVWVNDDDIKTVYYDLDEKIGWGSE</sequence>
<dbReference type="EMBL" id="JBHUEM010000005">
    <property type="protein sequence ID" value="MFD1736112.1"/>
    <property type="molecule type" value="Genomic_DNA"/>
</dbReference>
<evidence type="ECO:0000313" key="2">
    <source>
        <dbReference type="Proteomes" id="UP001597214"/>
    </source>
</evidence>
<comment type="caution">
    <text evidence="1">The sequence shown here is derived from an EMBL/GenBank/DDBJ whole genome shotgun (WGS) entry which is preliminary data.</text>
</comment>
<name>A0ABW4LLQ2_9BACI</name>
<dbReference type="Proteomes" id="UP001597214">
    <property type="component" value="Unassembled WGS sequence"/>
</dbReference>
<evidence type="ECO:0008006" key="3">
    <source>
        <dbReference type="Google" id="ProtNLM"/>
    </source>
</evidence>
<reference evidence="2" key="1">
    <citation type="journal article" date="2019" name="Int. J. Syst. Evol. Microbiol.">
        <title>The Global Catalogue of Microorganisms (GCM) 10K type strain sequencing project: providing services to taxonomists for standard genome sequencing and annotation.</title>
        <authorList>
            <consortium name="The Broad Institute Genomics Platform"/>
            <consortium name="The Broad Institute Genome Sequencing Center for Infectious Disease"/>
            <person name="Wu L."/>
            <person name="Ma J."/>
        </authorList>
    </citation>
    <scope>NUCLEOTIDE SEQUENCE [LARGE SCALE GENOMIC DNA]</scope>
    <source>
        <strain evidence="2">CCUG 49339</strain>
    </source>
</reference>
<evidence type="ECO:0000313" key="1">
    <source>
        <dbReference type="EMBL" id="MFD1736112.1"/>
    </source>
</evidence>
<proteinExistence type="predicted"/>
<keyword evidence="2" id="KW-1185">Reference proteome</keyword>